<dbReference type="OrthoDB" id="7933078at2759"/>
<accession>A0A316YEQ6</accession>
<dbReference type="EMBL" id="KZ819638">
    <property type="protein sequence ID" value="PWN88050.1"/>
    <property type="molecule type" value="Genomic_DNA"/>
</dbReference>
<feature type="transmembrane region" description="Helical" evidence="5">
    <location>
        <begin position="131"/>
        <end position="152"/>
    </location>
</feature>
<dbReference type="RefSeq" id="XP_025375248.1">
    <property type="nucleotide sequence ID" value="XM_025522258.1"/>
</dbReference>
<dbReference type="PANTHER" id="PTHR23291">
    <property type="entry name" value="BAX INHIBITOR-RELATED"/>
    <property type="match status" value="1"/>
</dbReference>
<organism evidence="7 8">
    <name type="scientific">Acaromyces ingoldii</name>
    <dbReference type="NCBI Taxonomy" id="215250"/>
    <lineage>
        <taxon>Eukaryota</taxon>
        <taxon>Fungi</taxon>
        <taxon>Dikarya</taxon>
        <taxon>Basidiomycota</taxon>
        <taxon>Ustilaginomycotina</taxon>
        <taxon>Exobasidiomycetes</taxon>
        <taxon>Exobasidiales</taxon>
        <taxon>Cryptobasidiaceae</taxon>
        <taxon>Acaromyces</taxon>
    </lineage>
</organism>
<dbReference type="InParanoid" id="A0A316YEQ6"/>
<name>A0A316YEQ6_9BASI</name>
<feature type="transmembrane region" description="Helical" evidence="5">
    <location>
        <begin position="74"/>
        <end position="93"/>
    </location>
</feature>
<evidence type="ECO:0000256" key="6">
    <source>
        <dbReference type="SAM" id="MobiDB-lite"/>
    </source>
</evidence>
<keyword evidence="8" id="KW-1185">Reference proteome</keyword>
<dbReference type="AlphaFoldDB" id="A0A316YEQ6"/>
<dbReference type="STRING" id="215250.A0A316YEQ6"/>
<dbReference type="CDD" id="cd10429">
    <property type="entry name" value="GAAP_like"/>
    <property type="match status" value="1"/>
</dbReference>
<feature type="transmembrane region" description="Helical" evidence="5">
    <location>
        <begin position="158"/>
        <end position="178"/>
    </location>
</feature>
<keyword evidence="4 5" id="KW-0472">Membrane</keyword>
<protein>
    <submittedName>
        <fullName evidence="7">UPF0005-domain-containing protein</fullName>
    </submittedName>
</protein>
<keyword evidence="2 5" id="KW-0812">Transmembrane</keyword>
<feature type="transmembrane region" description="Helical" evidence="5">
    <location>
        <begin position="190"/>
        <end position="210"/>
    </location>
</feature>
<gene>
    <name evidence="7" type="ORF">FA10DRAFT_268270</name>
</gene>
<feature type="region of interest" description="Disordered" evidence="6">
    <location>
        <begin position="1"/>
        <end position="49"/>
    </location>
</feature>
<evidence type="ECO:0000256" key="2">
    <source>
        <dbReference type="ARBA" id="ARBA00022692"/>
    </source>
</evidence>
<dbReference type="InterPro" id="IPR006214">
    <property type="entry name" value="Bax_inhibitor_1-related"/>
</dbReference>
<feature type="transmembrane region" description="Helical" evidence="5">
    <location>
        <begin position="216"/>
        <end position="234"/>
    </location>
</feature>
<proteinExistence type="inferred from homology"/>
<feature type="transmembrane region" description="Helical" evidence="5">
    <location>
        <begin position="246"/>
        <end position="268"/>
    </location>
</feature>
<dbReference type="Pfam" id="PF01027">
    <property type="entry name" value="Bax1-I"/>
    <property type="match status" value="1"/>
</dbReference>
<feature type="transmembrane region" description="Helical" evidence="5">
    <location>
        <begin position="105"/>
        <end position="124"/>
    </location>
</feature>
<evidence type="ECO:0000256" key="1">
    <source>
        <dbReference type="ARBA" id="ARBA00004141"/>
    </source>
</evidence>
<reference evidence="7 8" key="1">
    <citation type="journal article" date="2018" name="Mol. Biol. Evol.">
        <title>Broad Genomic Sampling Reveals a Smut Pathogenic Ancestry of the Fungal Clade Ustilaginomycotina.</title>
        <authorList>
            <person name="Kijpornyongpan T."/>
            <person name="Mondo S.J."/>
            <person name="Barry K."/>
            <person name="Sandor L."/>
            <person name="Lee J."/>
            <person name="Lipzen A."/>
            <person name="Pangilinan J."/>
            <person name="LaButti K."/>
            <person name="Hainaut M."/>
            <person name="Henrissat B."/>
            <person name="Grigoriev I.V."/>
            <person name="Spatafora J.W."/>
            <person name="Aime M.C."/>
        </authorList>
    </citation>
    <scope>NUCLEOTIDE SEQUENCE [LARGE SCALE GENOMIC DNA]</scope>
    <source>
        <strain evidence="7 8">MCA 4198</strain>
    </source>
</reference>
<evidence type="ECO:0000313" key="8">
    <source>
        <dbReference type="Proteomes" id="UP000245768"/>
    </source>
</evidence>
<dbReference type="GeneID" id="37044174"/>
<dbReference type="GO" id="GO:0016020">
    <property type="term" value="C:membrane"/>
    <property type="evidence" value="ECO:0007669"/>
    <property type="project" value="UniProtKB-SubCell"/>
</dbReference>
<evidence type="ECO:0000256" key="5">
    <source>
        <dbReference type="RuleBase" id="RU004379"/>
    </source>
</evidence>
<evidence type="ECO:0000256" key="3">
    <source>
        <dbReference type="ARBA" id="ARBA00022989"/>
    </source>
</evidence>
<evidence type="ECO:0000256" key="4">
    <source>
        <dbReference type="ARBA" id="ARBA00023136"/>
    </source>
</evidence>
<dbReference type="Proteomes" id="UP000245768">
    <property type="component" value="Unassembled WGS sequence"/>
</dbReference>
<keyword evidence="3 5" id="KW-1133">Transmembrane helix</keyword>
<evidence type="ECO:0000313" key="7">
    <source>
        <dbReference type="EMBL" id="PWN88050.1"/>
    </source>
</evidence>
<comment type="subcellular location">
    <subcellularLocation>
        <location evidence="1">Membrane</location>
        <topology evidence="1">Multi-pass membrane protein</topology>
    </subcellularLocation>
</comment>
<sequence>MSSYTQAPPGYAPSKHHKGQYQSIPQDDDEAGPSAPLLNTGPREEGDIDTDDFKFSVTVEQSAPEIRQMFLKKVYAVLFLQILGTTVASYLFSTRTVTTWVQHNQWSVIVALIGSFVSMGVLFWKRHSHPLNLGLLALFTVIESFSLGLVASHVSKRILLQALVITLFTFAGLTFFTFQSKRDFSGMGPWLYGGLMLLVGLSFIQIFFPFRRSIDMAFAAGGCLIFSGYIVYDTHMILKRLSPEEWVMAVLSLYLDIINLFLSVVRILNGANRD</sequence>
<dbReference type="PANTHER" id="PTHR23291:SF50">
    <property type="entry name" value="PROTEIN LIFEGUARD 4"/>
    <property type="match status" value="1"/>
</dbReference>
<dbReference type="FunCoup" id="A0A316YEQ6">
    <property type="interactions" value="101"/>
</dbReference>
<comment type="similarity">
    <text evidence="5">Belongs to the BI1 family.</text>
</comment>